<sequence length="79" mass="8857">MEKSARRRLDCISRHLVLPPQANHGLQQVLLLSNGQVKSEKAEPVVLLLLLSNLHNHKAPFGSRNGFEGKTFPMSFPKE</sequence>
<evidence type="ECO:0000313" key="3">
    <source>
        <dbReference type="Proteomes" id="UP000507222"/>
    </source>
</evidence>
<name>A0A6J5VQK8_PRUAR</name>
<protein>
    <submittedName>
        <fullName evidence="1">Uncharacterized protein</fullName>
    </submittedName>
</protein>
<evidence type="ECO:0000313" key="4">
    <source>
        <dbReference type="Proteomes" id="UP000507245"/>
    </source>
</evidence>
<reference evidence="1 3" key="2">
    <citation type="submission" date="2020-05" db="EMBL/GenBank/DDBJ databases">
        <authorList>
            <person name="Campoy J."/>
            <person name="Schneeberger K."/>
            <person name="Spophaly S."/>
        </authorList>
    </citation>
    <scope>NUCLEOTIDE SEQUENCE [LARGE SCALE GENOMIC DNA]</scope>
    <source>
        <strain evidence="1">PruArmRojPasFocal</strain>
    </source>
</reference>
<dbReference type="AlphaFoldDB" id="A0A6J5VQK8"/>
<dbReference type="Proteomes" id="UP000507222">
    <property type="component" value="Unassembled WGS sequence"/>
</dbReference>
<evidence type="ECO:0000313" key="1">
    <source>
        <dbReference type="EMBL" id="CAB4290212.1"/>
    </source>
</evidence>
<organism evidence="1 3">
    <name type="scientific">Prunus armeniaca</name>
    <name type="common">Apricot</name>
    <name type="synonym">Armeniaca vulgaris</name>
    <dbReference type="NCBI Taxonomy" id="36596"/>
    <lineage>
        <taxon>Eukaryota</taxon>
        <taxon>Viridiplantae</taxon>
        <taxon>Streptophyta</taxon>
        <taxon>Embryophyta</taxon>
        <taxon>Tracheophyta</taxon>
        <taxon>Spermatophyta</taxon>
        <taxon>Magnoliopsida</taxon>
        <taxon>eudicotyledons</taxon>
        <taxon>Gunneridae</taxon>
        <taxon>Pentapetalae</taxon>
        <taxon>rosids</taxon>
        <taxon>fabids</taxon>
        <taxon>Rosales</taxon>
        <taxon>Rosaceae</taxon>
        <taxon>Amygdaloideae</taxon>
        <taxon>Amygdaleae</taxon>
        <taxon>Prunus</taxon>
    </lineage>
</organism>
<dbReference type="EMBL" id="CAEKKB010000008">
    <property type="protein sequence ID" value="CAB4320555.1"/>
    <property type="molecule type" value="Genomic_DNA"/>
</dbReference>
<proteinExistence type="predicted"/>
<reference evidence="4" key="1">
    <citation type="journal article" date="2020" name="Genome Biol.">
        <title>Gamete binning: chromosome-level and haplotype-resolved genome assembly enabled by high-throughput single-cell sequencing of gamete genomes.</title>
        <authorList>
            <person name="Campoy J.A."/>
            <person name="Sun H."/>
            <person name="Goel M."/>
            <person name="Jiao W.-B."/>
            <person name="Folz-Donahue K."/>
            <person name="Wang N."/>
            <person name="Rubio M."/>
            <person name="Liu C."/>
            <person name="Kukat C."/>
            <person name="Ruiz D."/>
            <person name="Huettel B."/>
            <person name="Schneeberger K."/>
        </authorList>
    </citation>
    <scope>NUCLEOTIDE SEQUENCE [LARGE SCALE GENOMIC DNA]</scope>
    <source>
        <strain evidence="4">cv. Rojo Pasion</strain>
    </source>
</reference>
<gene>
    <name evidence="1" type="ORF">CURHAP_LOCUS50124</name>
    <name evidence="2" type="ORF">ORAREDHAP_LOCUS49421</name>
</gene>
<accession>A0A6J5VQK8</accession>
<dbReference type="Proteomes" id="UP000507245">
    <property type="component" value="Unassembled WGS sequence"/>
</dbReference>
<keyword evidence="4" id="KW-1185">Reference proteome</keyword>
<dbReference type="EMBL" id="CAEKDK010000008">
    <property type="protein sequence ID" value="CAB4290212.1"/>
    <property type="molecule type" value="Genomic_DNA"/>
</dbReference>
<evidence type="ECO:0000313" key="2">
    <source>
        <dbReference type="EMBL" id="CAB4320555.1"/>
    </source>
</evidence>